<dbReference type="GO" id="GO:0003677">
    <property type="term" value="F:DNA binding"/>
    <property type="evidence" value="ECO:0007669"/>
    <property type="project" value="InterPro"/>
</dbReference>
<evidence type="ECO:0000313" key="2">
    <source>
        <dbReference type="EMBL" id="MBB5538539.1"/>
    </source>
</evidence>
<dbReference type="Pfam" id="PF13560">
    <property type="entry name" value="HTH_31"/>
    <property type="match status" value="1"/>
</dbReference>
<organism evidence="2 3">
    <name type="scientific">Rhizobium giardinii</name>
    <dbReference type="NCBI Taxonomy" id="56731"/>
    <lineage>
        <taxon>Bacteria</taxon>
        <taxon>Pseudomonadati</taxon>
        <taxon>Pseudomonadota</taxon>
        <taxon>Alphaproteobacteria</taxon>
        <taxon>Hyphomicrobiales</taxon>
        <taxon>Rhizobiaceae</taxon>
        <taxon>Rhizobium/Agrobacterium group</taxon>
        <taxon>Rhizobium</taxon>
    </lineage>
</organism>
<name>A0A7W8UGS5_9HYPH</name>
<dbReference type="SMART" id="SM00530">
    <property type="entry name" value="HTH_XRE"/>
    <property type="match status" value="1"/>
</dbReference>
<accession>A0A7W8UGS5</accession>
<dbReference type="Proteomes" id="UP000585507">
    <property type="component" value="Unassembled WGS sequence"/>
</dbReference>
<dbReference type="InterPro" id="IPR001387">
    <property type="entry name" value="Cro/C1-type_HTH"/>
</dbReference>
<keyword evidence="3" id="KW-1185">Reference proteome</keyword>
<comment type="caution">
    <text evidence="2">The sequence shown here is derived from an EMBL/GenBank/DDBJ whole genome shotgun (WGS) entry which is preliminary data.</text>
</comment>
<dbReference type="InterPro" id="IPR010982">
    <property type="entry name" value="Lambda_DNA-bd_dom_sf"/>
</dbReference>
<dbReference type="CDD" id="cd00093">
    <property type="entry name" value="HTH_XRE"/>
    <property type="match status" value="1"/>
</dbReference>
<dbReference type="Gene3D" id="1.10.260.40">
    <property type="entry name" value="lambda repressor-like DNA-binding domains"/>
    <property type="match status" value="1"/>
</dbReference>
<evidence type="ECO:0000313" key="3">
    <source>
        <dbReference type="Proteomes" id="UP000585507"/>
    </source>
</evidence>
<sequence length="209" mass="23329">MSTFLIQGELVRQLRDYRLKAGLSQSDIAWKLGFSLPTVSRWERGISTPDLRATGAIVDFLRRADVYAGNVLLRSIVNARDSRNLWEGEDIRYLAGSRQEFAETPQMRAMIGNSIRRYMTGLYHDFIEDRAIVSSLKAGDLASIDFYGGASMSVTTIPDGFVQFKRISFQSELKGVIRGDTHSILIPQAEAPMAEGAVVHNWDTLSLPV</sequence>
<protein>
    <submittedName>
        <fullName evidence="2">Transcriptional regulator with XRE-family HTH domain</fullName>
    </submittedName>
</protein>
<dbReference type="EMBL" id="JACHBK010000014">
    <property type="protein sequence ID" value="MBB5538539.1"/>
    <property type="molecule type" value="Genomic_DNA"/>
</dbReference>
<gene>
    <name evidence="2" type="ORF">GGD55_005278</name>
</gene>
<proteinExistence type="predicted"/>
<dbReference type="RefSeq" id="WP_018330003.1">
    <property type="nucleotide sequence ID" value="NZ_JACHBK010000014.1"/>
</dbReference>
<dbReference type="AlphaFoldDB" id="A0A7W8UGS5"/>
<dbReference type="PROSITE" id="PS50943">
    <property type="entry name" value="HTH_CROC1"/>
    <property type="match status" value="1"/>
</dbReference>
<feature type="domain" description="HTH cro/C1-type" evidence="1">
    <location>
        <begin position="14"/>
        <end position="51"/>
    </location>
</feature>
<evidence type="ECO:0000259" key="1">
    <source>
        <dbReference type="PROSITE" id="PS50943"/>
    </source>
</evidence>
<dbReference type="SUPFAM" id="SSF47413">
    <property type="entry name" value="lambda repressor-like DNA-binding domains"/>
    <property type="match status" value="1"/>
</dbReference>
<reference evidence="2 3" key="1">
    <citation type="submission" date="2020-08" db="EMBL/GenBank/DDBJ databases">
        <title>Genomic Encyclopedia of Type Strains, Phase IV (KMG-V): Genome sequencing to study the core and pangenomes of soil and plant-associated prokaryotes.</title>
        <authorList>
            <person name="Whitman W."/>
        </authorList>
    </citation>
    <scope>NUCLEOTIDE SEQUENCE [LARGE SCALE GENOMIC DNA]</scope>
    <source>
        <strain evidence="2 3">SEMIA 4084</strain>
    </source>
</reference>